<dbReference type="Proteomes" id="UP001163624">
    <property type="component" value="Chromosome"/>
</dbReference>
<organism evidence="3 4">
    <name type="scientific">Pseudomonas triclosanedens</name>
    <dbReference type="NCBI Taxonomy" id="2961893"/>
    <lineage>
        <taxon>Bacteria</taxon>
        <taxon>Pseudomonadati</taxon>
        <taxon>Pseudomonadota</taxon>
        <taxon>Gammaproteobacteria</taxon>
        <taxon>Pseudomonadales</taxon>
        <taxon>Pseudomonadaceae</taxon>
        <taxon>Pseudomonas</taxon>
    </lineage>
</organism>
<dbReference type="Pfam" id="PF09983">
    <property type="entry name" value="JetD_C"/>
    <property type="match status" value="1"/>
</dbReference>
<name>A0ABY6ZYA4_9PSED</name>
<dbReference type="PIRSF" id="PIRSF028408">
    <property type="entry name" value="UCP028408"/>
    <property type="match status" value="1"/>
</dbReference>
<evidence type="ECO:0000313" key="4">
    <source>
        <dbReference type="Proteomes" id="UP001163624"/>
    </source>
</evidence>
<protein>
    <submittedName>
        <fullName evidence="3">DUF2220 family protein</fullName>
    </submittedName>
</protein>
<feature type="domain" description="DUF3322" evidence="2">
    <location>
        <begin position="15"/>
        <end position="197"/>
    </location>
</feature>
<accession>A0ABY6ZYA4</accession>
<sequence length="404" mass="45460">MSIINSASRPCMKSPTDIGRSLARQWHRSSVRLERLLNPGSWPQCFNIGKPSARVFAENIHAVLQHVENWRSVKVGKVDWESVSYRAGLAPISLPMRWHLRSPSEWIAATNDPTVSREYAQLEYLVEQVDSAFHALLVAQRSLWLTKPSEEVVATAQLATRLSPGCARGRPLRLLAEHGVDTKFFERNASLLTRLLDERFEGAAAEQGLTTFLDAFEESSHWVLVVPLQPELLPFKRLRLTTSELAETPLPGSRLLVVENEQCVHLLPETLPDTLAVLGSGLDLQWLASAHLAGKQIAYWGDMDTWGLLMLARARLHQPAVEALLMERELFDQHSVGSAVVEPTKAQELAPQGLMTDEADFYRYLLTQERGRLEQEYLPRMQVELAISKWFGESVVPAHPERTA</sequence>
<evidence type="ECO:0000259" key="1">
    <source>
        <dbReference type="Pfam" id="PF09983"/>
    </source>
</evidence>
<keyword evidence="4" id="KW-1185">Reference proteome</keyword>
<dbReference type="InterPro" id="IPR024534">
    <property type="entry name" value="JetD_C"/>
</dbReference>
<feature type="domain" description="Wadjet protein JetD C-terminal" evidence="1">
    <location>
        <begin position="216"/>
        <end position="384"/>
    </location>
</feature>
<evidence type="ECO:0000313" key="3">
    <source>
        <dbReference type="EMBL" id="WAI49954.1"/>
    </source>
</evidence>
<dbReference type="RefSeq" id="WP_223817547.1">
    <property type="nucleotide sequence ID" value="NZ_CP113432.1"/>
</dbReference>
<dbReference type="InterPro" id="IPR014544">
    <property type="entry name" value="UCP028408"/>
</dbReference>
<proteinExistence type="predicted"/>
<dbReference type="Pfam" id="PF11795">
    <property type="entry name" value="DUF3322"/>
    <property type="match status" value="1"/>
</dbReference>
<dbReference type="EMBL" id="CP113432">
    <property type="protein sequence ID" value="WAI49954.1"/>
    <property type="molecule type" value="Genomic_DNA"/>
</dbReference>
<dbReference type="InterPro" id="IPR024537">
    <property type="entry name" value="DUF3322"/>
</dbReference>
<evidence type="ECO:0000259" key="2">
    <source>
        <dbReference type="Pfam" id="PF11795"/>
    </source>
</evidence>
<gene>
    <name evidence="3" type="ORF">OU419_01405</name>
</gene>
<reference evidence="3" key="1">
    <citation type="submission" date="2022-11" db="EMBL/GenBank/DDBJ databases">
        <title>Pseudomonas triclosanedens sp. nov., a triclosan degrader isolated from activated sludge.</title>
        <authorList>
            <person name="Yin Y."/>
            <person name="Lu Z."/>
        </authorList>
    </citation>
    <scope>NUCLEOTIDE SEQUENCE</scope>
    <source>
        <strain evidence="3">ZM23</strain>
    </source>
</reference>